<dbReference type="InterPro" id="IPR008928">
    <property type="entry name" value="6-hairpin_glycosidase_sf"/>
</dbReference>
<sequence>MMDSKESRSEFIDRKFVGAISRRAFVCGSAATMLADRAAAQGAATQGPPVPVPIAKETSYFECVETHFDRLIHYSLDRYGSTRSGLWMASLDIGTNEMLQLPSEQAVNDIRYVPGAYWYADQPMLVAAHAVAARSACKCYSDSANEYLRTWGHLIGQNSHLDDLQSFYWHASGDQFRSVPLDKRIDFSHTPAWETMWSVDAKNTERLIRGEVARVQTEKQLTPREVLHATVSLAWLATKTDGSHPADRRQIERLLKDGLSSTNLRRRVMSRDVSPLPFRFAVCCLDNAGRLESEDLNSMGTGHADALAEQIVSQFSEKSTAPFVVSRSTLAIGESLLSFFGQLGSEASQHAAIQIGEAVAQTTRRPDEEYSDAEIYGRAIHFLVRASKLLANADLMDRAQSLADHAIDRLFVEDCGMFRSRVGVDRCDAADGIGYLMLALLSLDREDPTEHSCFSF</sequence>
<reference evidence="1 2" key="1">
    <citation type="submission" date="2019-02" db="EMBL/GenBank/DDBJ databases">
        <title>Deep-cultivation of Planctomycetes and their phenomic and genomic characterization uncovers novel biology.</title>
        <authorList>
            <person name="Wiegand S."/>
            <person name="Jogler M."/>
            <person name="Boedeker C."/>
            <person name="Pinto D."/>
            <person name="Vollmers J."/>
            <person name="Rivas-Marin E."/>
            <person name="Kohn T."/>
            <person name="Peeters S.H."/>
            <person name="Heuer A."/>
            <person name="Rast P."/>
            <person name="Oberbeckmann S."/>
            <person name="Bunk B."/>
            <person name="Jeske O."/>
            <person name="Meyerdierks A."/>
            <person name="Storesund J.E."/>
            <person name="Kallscheuer N."/>
            <person name="Luecker S."/>
            <person name="Lage O.M."/>
            <person name="Pohl T."/>
            <person name="Merkel B.J."/>
            <person name="Hornburger P."/>
            <person name="Mueller R.-W."/>
            <person name="Bruemmer F."/>
            <person name="Labrenz M."/>
            <person name="Spormann A.M."/>
            <person name="Op den Camp H."/>
            <person name="Overmann J."/>
            <person name="Amann R."/>
            <person name="Jetten M.S.M."/>
            <person name="Mascher T."/>
            <person name="Medema M.H."/>
            <person name="Devos D.P."/>
            <person name="Kaster A.-K."/>
            <person name="Ovreas L."/>
            <person name="Rohde M."/>
            <person name="Galperin M.Y."/>
            <person name="Jogler C."/>
        </authorList>
    </citation>
    <scope>NUCLEOTIDE SEQUENCE [LARGE SCALE GENOMIC DNA]</scope>
    <source>
        <strain evidence="1 2">K23_9</strain>
    </source>
</reference>
<gene>
    <name evidence="1" type="ORF">K239x_17660</name>
</gene>
<dbReference type="Proteomes" id="UP000319817">
    <property type="component" value="Chromosome"/>
</dbReference>
<dbReference type="EMBL" id="CP036526">
    <property type="protein sequence ID" value="QDT09815.1"/>
    <property type="molecule type" value="Genomic_DNA"/>
</dbReference>
<accession>A0A517NRT8</accession>
<keyword evidence="2" id="KW-1185">Reference proteome</keyword>
<dbReference type="GO" id="GO:0005975">
    <property type="term" value="P:carbohydrate metabolic process"/>
    <property type="evidence" value="ECO:0007669"/>
    <property type="project" value="InterPro"/>
</dbReference>
<dbReference type="SUPFAM" id="SSF48208">
    <property type="entry name" value="Six-hairpin glycosidases"/>
    <property type="match status" value="1"/>
</dbReference>
<proteinExistence type="predicted"/>
<organism evidence="1 2">
    <name type="scientific">Stieleria marina</name>
    <dbReference type="NCBI Taxonomy" id="1930275"/>
    <lineage>
        <taxon>Bacteria</taxon>
        <taxon>Pseudomonadati</taxon>
        <taxon>Planctomycetota</taxon>
        <taxon>Planctomycetia</taxon>
        <taxon>Pirellulales</taxon>
        <taxon>Pirellulaceae</taxon>
        <taxon>Stieleria</taxon>
    </lineage>
</organism>
<dbReference type="AlphaFoldDB" id="A0A517NRT8"/>
<evidence type="ECO:0000313" key="1">
    <source>
        <dbReference type="EMBL" id="QDT09815.1"/>
    </source>
</evidence>
<dbReference type="Gene3D" id="1.50.10.20">
    <property type="match status" value="1"/>
</dbReference>
<protein>
    <submittedName>
        <fullName evidence="1">Uncharacterized protein</fullName>
    </submittedName>
</protein>
<evidence type="ECO:0000313" key="2">
    <source>
        <dbReference type="Proteomes" id="UP000319817"/>
    </source>
</evidence>
<name>A0A517NRT8_9BACT</name>